<evidence type="ECO:0000256" key="9">
    <source>
        <dbReference type="ARBA" id="ARBA00022692"/>
    </source>
</evidence>
<evidence type="ECO:0000256" key="17">
    <source>
        <dbReference type="ARBA" id="ARBA00044717"/>
    </source>
</evidence>
<sequence>MSGAAIAINAGISVAAYCMAVRMIPRFREMFIKANLFGNDLCKKDKPQVPESFGVLIGCIFLISLFIFIPIPFAFDEAAATDVVTGGKPATFPHDKFVELIAALLSICCMIFLGFADDVLDLRWRHKLLLPTIATLPLLMVYYVNYNSTTVIMPNFARGLVGTSLNIGALYYVYMGMLAVFCTNAINILAGINGLEVGQSLIIAGSILLFNLIEFTLGHQVDSHIFSIFFMLPFLATTLALWKFNKYPSQVFVGDTYCYFAGMTFAVVGILGHFSKTLLLFFLPQIINFLYSTPQLFHFVPCPRHRLPKYDTKTDLLHISTTEFRLEELNSLGRLMVTVLRKLRLISWHKTADGVVRTNNLTLINFVLVIFGPVHERVVTQMLMALQVLCTLLALVIRYPLANYFYENT</sequence>
<organism evidence="21">
    <name type="scientific">Drosophila persimilis</name>
    <name type="common">Fruit fly</name>
    <dbReference type="NCBI Taxonomy" id="7234"/>
    <lineage>
        <taxon>Eukaryota</taxon>
        <taxon>Metazoa</taxon>
        <taxon>Ecdysozoa</taxon>
        <taxon>Arthropoda</taxon>
        <taxon>Hexapoda</taxon>
        <taxon>Insecta</taxon>
        <taxon>Pterygota</taxon>
        <taxon>Neoptera</taxon>
        <taxon>Endopterygota</taxon>
        <taxon>Diptera</taxon>
        <taxon>Brachycera</taxon>
        <taxon>Muscomorpha</taxon>
        <taxon>Ephydroidea</taxon>
        <taxon>Drosophilidae</taxon>
        <taxon>Drosophila</taxon>
        <taxon>Sophophora</taxon>
    </lineage>
</organism>
<proteinExistence type="inferred from homology"/>
<evidence type="ECO:0000256" key="15">
    <source>
        <dbReference type="ARBA" id="ARBA00029567"/>
    </source>
</evidence>
<dbReference type="OMA" id="LPHFNAR"/>
<evidence type="ECO:0000256" key="7">
    <source>
        <dbReference type="ARBA" id="ARBA00022676"/>
    </source>
</evidence>
<reference evidence="20" key="2">
    <citation type="submission" date="2008-06" db="EMBL/GenBank/DDBJ databases">
        <authorList>
            <consortium name="FlyBase"/>
        </authorList>
    </citation>
    <scope>NUCLEOTIDE SEQUENCE</scope>
    <source>
        <strain evidence="20">MSH-3</strain>
    </source>
</reference>
<keyword evidence="12" id="KW-0460">Magnesium</keyword>
<dbReference type="GO" id="GO:0005789">
    <property type="term" value="C:endoplasmic reticulum membrane"/>
    <property type="evidence" value="ECO:0007669"/>
    <property type="project" value="UniProtKB-SubCell"/>
</dbReference>
<keyword evidence="13 19" id="KW-1133">Transmembrane helix</keyword>
<keyword evidence="8" id="KW-0808">Transferase</keyword>
<dbReference type="InterPro" id="IPR000715">
    <property type="entry name" value="Glycosyl_transferase_4"/>
</dbReference>
<dbReference type="eggNOG" id="KOG2788">
    <property type="taxonomic scope" value="Eukaryota"/>
</dbReference>
<evidence type="ECO:0000256" key="10">
    <source>
        <dbReference type="ARBA" id="ARBA00022723"/>
    </source>
</evidence>
<dbReference type="Pfam" id="PF00953">
    <property type="entry name" value="Glycos_transf_4"/>
    <property type="match status" value="1"/>
</dbReference>
<evidence type="ECO:0000256" key="18">
    <source>
        <dbReference type="ARBA" id="ARBA00045078"/>
    </source>
</evidence>
<reference evidence="20" key="1">
    <citation type="journal article" date="2007" name="Nature">
        <title>Evolution of genes and genomes on the Drosophila phylogeny.</title>
        <authorList>
            <consortium name="Drosophila 12 Genomes Consortium"/>
            <person name="Clark A.G."/>
            <person name="Eisen M.B."/>
            <person name="Smith D.R."/>
            <person name="Bergman C.M."/>
            <person name="Oliver B."/>
            <person name="Markow T.A."/>
            <person name="Kaufman T.C."/>
            <person name="Kellis M."/>
            <person name="Gelbart W."/>
            <person name="Iyer V.N."/>
            <person name="Pollard D.A."/>
            <person name="Sackton T.B."/>
            <person name="Larracuente A.M."/>
            <person name="Singh N.D."/>
            <person name="Abad J.P."/>
            <person name="Abt D.N."/>
            <person name="Adryan B."/>
            <person name="Aguade M."/>
            <person name="Akashi H."/>
            <person name="Anderson W.W."/>
            <person name="Aquadro C.F."/>
            <person name="Ardell D.H."/>
            <person name="Arguello R."/>
            <person name="Artieri C.G."/>
            <person name="Barbash D.A."/>
            <person name="Barker D."/>
            <person name="Barsanti P."/>
            <person name="Batterham P."/>
            <person name="Batzoglou S."/>
            <person name="Begun D."/>
            <person name="Bhutkar A."/>
            <person name="Blanco E."/>
            <person name="Bosak S.A."/>
            <person name="Bradley R.K."/>
            <person name="Brand A.D."/>
            <person name="Brent M.R."/>
            <person name="Brooks A.N."/>
            <person name="Brown R.H."/>
            <person name="Butlin R.K."/>
            <person name="Caggese C."/>
            <person name="Calvi B.R."/>
            <person name="Bernardo de Carvalho A."/>
            <person name="Caspi A."/>
            <person name="Castrezana S."/>
            <person name="Celniker S.E."/>
            <person name="Chang J.L."/>
            <person name="Chapple C."/>
            <person name="Chatterji S."/>
            <person name="Chinwalla A."/>
            <person name="Civetta A."/>
            <person name="Clifton S.W."/>
            <person name="Comeron J.M."/>
            <person name="Costello J.C."/>
            <person name="Coyne J.A."/>
            <person name="Daub J."/>
            <person name="David R.G."/>
            <person name="Delcher A.L."/>
            <person name="Delehaunty K."/>
            <person name="Do C.B."/>
            <person name="Ebling H."/>
            <person name="Edwards K."/>
            <person name="Eickbush T."/>
            <person name="Evans J.D."/>
            <person name="Filipski A."/>
            <person name="Findeiss S."/>
            <person name="Freyhult E."/>
            <person name="Fulton L."/>
            <person name="Fulton R."/>
            <person name="Garcia A.C."/>
            <person name="Gardiner A."/>
            <person name="Garfield D.A."/>
            <person name="Garvin B.E."/>
            <person name="Gibson G."/>
            <person name="Gilbert D."/>
            <person name="Gnerre S."/>
            <person name="Godfrey J."/>
            <person name="Good R."/>
            <person name="Gotea V."/>
            <person name="Gravely B."/>
            <person name="Greenberg A.J."/>
            <person name="Griffiths-Jones S."/>
            <person name="Gross S."/>
            <person name="Guigo R."/>
            <person name="Gustafson E.A."/>
            <person name="Haerty W."/>
            <person name="Hahn M.W."/>
            <person name="Halligan D.L."/>
            <person name="Halpern A.L."/>
            <person name="Halter G.M."/>
            <person name="Han M.V."/>
            <person name="Heger A."/>
            <person name="Hillier L."/>
            <person name="Hinrichs A.S."/>
            <person name="Holmes I."/>
            <person name="Hoskins R.A."/>
            <person name="Hubisz M.J."/>
            <person name="Hultmark D."/>
            <person name="Huntley M.A."/>
            <person name="Jaffe D.B."/>
            <person name="Jagadeeshan S."/>
            <person name="Jeck W.R."/>
            <person name="Johnson J."/>
            <person name="Jones C.D."/>
            <person name="Jordan W.C."/>
            <person name="Karpen G.H."/>
            <person name="Kataoka E."/>
            <person name="Keightley P.D."/>
            <person name="Kheradpour P."/>
            <person name="Kirkness E.F."/>
            <person name="Koerich L.B."/>
            <person name="Kristiansen K."/>
            <person name="Kudrna D."/>
            <person name="Kulathinal R.J."/>
            <person name="Kumar S."/>
            <person name="Kwok R."/>
            <person name="Lander E."/>
            <person name="Langley C.H."/>
            <person name="Lapoint R."/>
            <person name="Lazzaro B.P."/>
            <person name="Lee S.J."/>
            <person name="Levesque L."/>
            <person name="Li R."/>
            <person name="Lin C.F."/>
            <person name="Lin M.F."/>
            <person name="Lindblad-Toh K."/>
            <person name="Llopart A."/>
            <person name="Long M."/>
            <person name="Low L."/>
            <person name="Lozovsky E."/>
            <person name="Lu J."/>
            <person name="Luo M."/>
            <person name="Machado C.A."/>
            <person name="Makalowski W."/>
            <person name="Marzo M."/>
            <person name="Matsuda M."/>
            <person name="Matzkin L."/>
            <person name="McAllister B."/>
            <person name="McBride C.S."/>
            <person name="McKernan B."/>
            <person name="McKernan K."/>
            <person name="Mendez-Lago M."/>
            <person name="Minx P."/>
            <person name="Mollenhauer M.U."/>
            <person name="Montooth K."/>
            <person name="Mount S.M."/>
            <person name="Mu X."/>
            <person name="Myers E."/>
            <person name="Negre B."/>
            <person name="Newfeld S."/>
            <person name="Nielsen R."/>
            <person name="Noor M.A."/>
            <person name="O'Grady P."/>
            <person name="Pachter L."/>
            <person name="Papaceit M."/>
            <person name="Parisi M.J."/>
            <person name="Parisi M."/>
            <person name="Parts L."/>
            <person name="Pedersen J.S."/>
            <person name="Pesole G."/>
            <person name="Phillippy A.M."/>
            <person name="Ponting C.P."/>
            <person name="Pop M."/>
            <person name="Porcelli D."/>
            <person name="Powell J.R."/>
            <person name="Prohaska S."/>
            <person name="Pruitt K."/>
            <person name="Puig M."/>
            <person name="Quesneville H."/>
            <person name="Ram K.R."/>
            <person name="Rand D."/>
            <person name="Rasmussen M.D."/>
            <person name="Reed L.K."/>
            <person name="Reenan R."/>
            <person name="Reily A."/>
            <person name="Remington K.A."/>
            <person name="Rieger T.T."/>
            <person name="Ritchie M.G."/>
            <person name="Robin C."/>
            <person name="Rogers Y.H."/>
            <person name="Rohde C."/>
            <person name="Rozas J."/>
            <person name="Rubenfield M.J."/>
            <person name="Ruiz A."/>
            <person name="Russo S."/>
            <person name="Salzberg S.L."/>
            <person name="Sanchez-Gracia A."/>
            <person name="Saranga D.J."/>
            <person name="Sato H."/>
            <person name="Schaeffer S.W."/>
            <person name="Schatz M.C."/>
            <person name="Schlenke T."/>
            <person name="Schwartz R."/>
            <person name="Segarra C."/>
            <person name="Singh R.S."/>
            <person name="Sirot L."/>
            <person name="Sirota M."/>
            <person name="Sisneros N.B."/>
            <person name="Smith C.D."/>
            <person name="Smith T.F."/>
            <person name="Spieth J."/>
            <person name="Stage D.E."/>
            <person name="Stark A."/>
            <person name="Stephan W."/>
            <person name="Strausberg R.L."/>
            <person name="Strempel S."/>
            <person name="Sturgill D."/>
            <person name="Sutton G."/>
            <person name="Sutton G.G."/>
            <person name="Tao W."/>
            <person name="Teichmann S."/>
            <person name="Tobari Y.N."/>
            <person name="Tomimura Y."/>
            <person name="Tsolas J.M."/>
            <person name="Valente V.L."/>
            <person name="Venter E."/>
            <person name="Venter J.C."/>
            <person name="Vicario S."/>
            <person name="Vieira F.G."/>
            <person name="Vilella A.J."/>
            <person name="Villasante A."/>
            <person name="Walenz B."/>
            <person name="Wang J."/>
            <person name="Wasserman M."/>
            <person name="Watts T."/>
            <person name="Wilson D."/>
            <person name="Wilson R.K."/>
            <person name="Wing R.A."/>
            <person name="Wolfner M.F."/>
            <person name="Wong A."/>
            <person name="Wong G.K."/>
            <person name="Wu C.I."/>
            <person name="Wu G."/>
            <person name="Yamamoto D."/>
            <person name="Yang H.P."/>
            <person name="Yang S.P."/>
            <person name="Yorke J.A."/>
            <person name="Yoshida K."/>
            <person name="Zdobnov E."/>
            <person name="Zhang P."/>
            <person name="Zhang Y."/>
            <person name="Zimin A.V."/>
            <person name="Baldwin J."/>
            <person name="Abdouelleil A."/>
            <person name="Abdulkadir J."/>
            <person name="Abebe A."/>
            <person name="Abera B."/>
            <person name="Abreu J."/>
            <person name="Acer S.C."/>
            <person name="Aftuck L."/>
            <person name="Alexander A."/>
            <person name="An P."/>
            <person name="Anderson E."/>
            <person name="Anderson S."/>
            <person name="Arachi H."/>
            <person name="Azer M."/>
            <person name="Bachantsang P."/>
            <person name="Barry A."/>
            <person name="Bayul T."/>
            <person name="Berlin A."/>
            <person name="Bessette D."/>
            <person name="Bloom T."/>
            <person name="Blye J."/>
            <person name="Boguslavskiy L."/>
            <person name="Bonnet C."/>
            <person name="Boukhgalter B."/>
            <person name="Bourzgui I."/>
            <person name="Brown A."/>
            <person name="Cahill P."/>
            <person name="Channer S."/>
            <person name="Cheshatsang Y."/>
            <person name="Chuda L."/>
            <person name="Citroen M."/>
            <person name="Collymore A."/>
            <person name="Cooke P."/>
            <person name="Costello M."/>
            <person name="D'Aco K."/>
            <person name="Daza R."/>
            <person name="De Haan G."/>
            <person name="DeGray S."/>
            <person name="DeMaso C."/>
            <person name="Dhargay N."/>
            <person name="Dooley K."/>
            <person name="Dooley E."/>
            <person name="Doricent M."/>
            <person name="Dorje P."/>
            <person name="Dorjee K."/>
            <person name="Dupes A."/>
            <person name="Elong R."/>
            <person name="Falk J."/>
            <person name="Farina A."/>
            <person name="Faro S."/>
            <person name="Ferguson D."/>
            <person name="Fisher S."/>
            <person name="Foley C.D."/>
            <person name="Franke A."/>
            <person name="Friedrich D."/>
            <person name="Gadbois L."/>
            <person name="Gearin G."/>
            <person name="Gearin C.R."/>
            <person name="Giannoukos G."/>
            <person name="Goode T."/>
            <person name="Graham J."/>
            <person name="Grandbois E."/>
            <person name="Grewal S."/>
            <person name="Gyaltsen K."/>
            <person name="Hafez N."/>
            <person name="Hagos B."/>
            <person name="Hall J."/>
            <person name="Henson C."/>
            <person name="Hollinger A."/>
            <person name="Honan T."/>
            <person name="Huard M.D."/>
            <person name="Hughes L."/>
            <person name="Hurhula B."/>
            <person name="Husby M.E."/>
            <person name="Kamat A."/>
            <person name="Kanga B."/>
            <person name="Kashin S."/>
            <person name="Khazanovich D."/>
            <person name="Kisner P."/>
            <person name="Lance K."/>
            <person name="Lara M."/>
            <person name="Lee W."/>
            <person name="Lennon N."/>
            <person name="Letendre F."/>
            <person name="LeVine R."/>
            <person name="Lipovsky A."/>
            <person name="Liu X."/>
            <person name="Liu J."/>
            <person name="Liu S."/>
            <person name="Lokyitsang T."/>
            <person name="Lokyitsang Y."/>
            <person name="Lubonja R."/>
            <person name="Lui A."/>
            <person name="MacDonald P."/>
            <person name="Magnisalis V."/>
            <person name="Maru K."/>
            <person name="Matthews C."/>
            <person name="McCusker W."/>
            <person name="McDonough S."/>
            <person name="Mehta T."/>
            <person name="Meldrim J."/>
            <person name="Meneus L."/>
            <person name="Mihai O."/>
            <person name="Mihalev A."/>
            <person name="Mihova T."/>
            <person name="Mittelman R."/>
            <person name="Mlenga V."/>
            <person name="Montmayeur A."/>
            <person name="Mulrain L."/>
            <person name="Navidi A."/>
            <person name="Naylor J."/>
            <person name="Negash T."/>
            <person name="Nguyen T."/>
            <person name="Nguyen N."/>
            <person name="Nicol R."/>
            <person name="Norbu C."/>
            <person name="Norbu N."/>
            <person name="Novod N."/>
            <person name="O'Neill B."/>
            <person name="Osman S."/>
            <person name="Markiewicz E."/>
            <person name="Oyono O.L."/>
            <person name="Patti C."/>
            <person name="Phunkhang P."/>
            <person name="Pierre F."/>
            <person name="Priest M."/>
            <person name="Raghuraman S."/>
            <person name="Rege F."/>
            <person name="Reyes R."/>
            <person name="Rise C."/>
            <person name="Rogov P."/>
            <person name="Ross K."/>
            <person name="Ryan E."/>
            <person name="Settipalli S."/>
            <person name="Shea T."/>
            <person name="Sherpa N."/>
            <person name="Shi L."/>
            <person name="Shih D."/>
            <person name="Sparrow T."/>
            <person name="Spaulding J."/>
            <person name="Stalker J."/>
            <person name="Stange-Thomann N."/>
            <person name="Stavropoulos S."/>
            <person name="Stone C."/>
            <person name="Strader C."/>
            <person name="Tesfaye S."/>
            <person name="Thomson T."/>
            <person name="Thoulutsang Y."/>
            <person name="Thoulutsang D."/>
            <person name="Topham K."/>
            <person name="Topping I."/>
            <person name="Tsamla T."/>
            <person name="Vassiliev H."/>
            <person name="Vo A."/>
            <person name="Wangchuk T."/>
            <person name="Wangdi T."/>
            <person name="Weiand M."/>
            <person name="Wilkinson J."/>
            <person name="Wilson A."/>
            <person name="Yadav S."/>
            <person name="Young G."/>
            <person name="Yu Q."/>
            <person name="Zembek L."/>
            <person name="Zhong D."/>
            <person name="Zimmer A."/>
            <person name="Zwirko Z."/>
            <person name="Jaffe D.B."/>
            <person name="Alvarez P."/>
            <person name="Brockman W."/>
            <person name="Butler J."/>
            <person name="Chin C."/>
            <person name="Gnerre S."/>
            <person name="Grabherr M."/>
            <person name="Kleber M."/>
            <person name="Mauceli E."/>
            <person name="MacCallum I."/>
        </authorList>
    </citation>
    <scope>NUCLEOTIDE SEQUENCE [LARGE SCALE GENOMIC DNA]</scope>
    <source>
        <strain evidence="20">MSH-3</strain>
    </source>
</reference>
<feature type="transmembrane region" description="Helical" evidence="19">
    <location>
        <begin position="225"/>
        <end position="244"/>
    </location>
</feature>
<accession>B4H8U1</accession>
<gene>
    <name evidence="20" type="primary">Dper\GL24744</name>
    <name evidence="20" type="ORF">Dper_GL24744</name>
</gene>
<dbReference type="EC" id="2.7.8.15" evidence="5"/>
<feature type="transmembrane region" description="Helical" evidence="19">
    <location>
        <begin position="280"/>
        <end position="300"/>
    </location>
</feature>
<keyword evidence="11" id="KW-0256">Endoplasmic reticulum</keyword>
<dbReference type="OrthoDB" id="10262326at2759"/>
<dbReference type="GO" id="GO:0016757">
    <property type="term" value="F:glycosyltransferase activity"/>
    <property type="evidence" value="ECO:0007669"/>
    <property type="project" value="UniProtKB-KW"/>
</dbReference>
<comment type="pathway">
    <text evidence="3">Protein modification; protein glycosylation.</text>
</comment>
<comment type="catalytic activity">
    <reaction evidence="18">
        <text>a di-trans,poly-cis-dolichyl phosphate + UDP-N-acetyl-alpha-D-glucosamine = an N-acetyl-alpha-D-glucosaminyl-diphospho-di-trans,poly-cis-dolichol + UMP</text>
        <dbReference type="Rhea" id="RHEA:13289"/>
        <dbReference type="Rhea" id="RHEA-COMP:19498"/>
        <dbReference type="Rhea" id="RHEA-COMP:19507"/>
        <dbReference type="ChEBI" id="CHEBI:57683"/>
        <dbReference type="ChEBI" id="CHEBI:57705"/>
        <dbReference type="ChEBI" id="CHEBI:57865"/>
        <dbReference type="ChEBI" id="CHEBI:58427"/>
        <dbReference type="EC" id="2.7.8.15"/>
    </reaction>
    <physiologicalReaction direction="left-to-right" evidence="18">
        <dbReference type="Rhea" id="RHEA:13290"/>
    </physiologicalReaction>
</comment>
<evidence type="ECO:0000256" key="16">
    <source>
        <dbReference type="ARBA" id="ARBA00033238"/>
    </source>
</evidence>
<evidence type="ECO:0000256" key="2">
    <source>
        <dbReference type="ARBA" id="ARBA00004477"/>
    </source>
</evidence>
<feature type="transmembrane region" description="Helical" evidence="19">
    <location>
        <begin position="256"/>
        <end position="274"/>
    </location>
</feature>
<keyword evidence="9 19" id="KW-0812">Transmembrane</keyword>
<dbReference type="PANTHER" id="PTHR10571:SF0">
    <property type="entry name" value="UDP-N-ACETYLGLUCOSAMINE--DOLICHYL-PHOSPHATE N-ACETYLGLUCOSAMINEPHOSPHOTRANSFERASE"/>
    <property type="match status" value="1"/>
</dbReference>
<feature type="transmembrane region" description="Helical" evidence="19">
    <location>
        <begin position="383"/>
        <end position="401"/>
    </location>
</feature>
<comment type="subcellular location">
    <subcellularLocation>
        <location evidence="2">Endoplasmic reticulum membrane</location>
        <topology evidence="2">Multi-pass membrane protein</topology>
    </subcellularLocation>
</comment>
<evidence type="ECO:0000256" key="5">
    <source>
        <dbReference type="ARBA" id="ARBA00013225"/>
    </source>
</evidence>
<evidence type="ECO:0000256" key="13">
    <source>
        <dbReference type="ARBA" id="ARBA00022989"/>
    </source>
</evidence>
<evidence type="ECO:0000313" key="21">
    <source>
        <dbReference type="Proteomes" id="UP000008744"/>
    </source>
</evidence>
<keyword evidence="21" id="KW-1185">Reference proteome</keyword>
<protein>
    <recommendedName>
        <fullName evidence="6">UDP-N-acetylglucosamine--dolichyl-phosphate N-acetylglucosaminephosphotransferase</fullName>
        <ecNumber evidence="5">2.7.8.15</ecNumber>
    </recommendedName>
    <alternativeName>
        <fullName evidence="15">GlcNAc-1-P transferase</fullName>
    </alternativeName>
    <alternativeName>
        <fullName evidence="16">N-acetylglucosamine-1-phosphate transferase</fullName>
    </alternativeName>
</protein>
<dbReference type="PhylomeDB" id="B4H8U1"/>
<evidence type="ECO:0000256" key="3">
    <source>
        <dbReference type="ARBA" id="ARBA00004922"/>
    </source>
</evidence>
<feature type="transmembrane region" description="Helical" evidence="19">
    <location>
        <begin position="6"/>
        <end position="24"/>
    </location>
</feature>
<dbReference type="CDD" id="cd06855">
    <property type="entry name" value="GT_GPT_euk"/>
    <property type="match status" value="1"/>
</dbReference>
<dbReference type="AlphaFoldDB" id="B4H8U1"/>
<dbReference type="Proteomes" id="UP000008744">
    <property type="component" value="Unassembled WGS sequence"/>
</dbReference>
<dbReference type="UniPathway" id="UPA00378"/>
<dbReference type="HOGENOM" id="CLU_029942_0_1_1"/>
<evidence type="ECO:0000256" key="1">
    <source>
        <dbReference type="ARBA" id="ARBA00001946"/>
    </source>
</evidence>
<dbReference type="EMBL" id="CH479225">
    <property type="protein sequence ID" value="EDW35150.1"/>
    <property type="molecule type" value="Genomic_DNA"/>
</dbReference>
<evidence type="ECO:0000256" key="8">
    <source>
        <dbReference type="ARBA" id="ARBA00022679"/>
    </source>
</evidence>
<keyword evidence="7" id="KW-0328">Glycosyltransferase</keyword>
<evidence type="ECO:0000256" key="19">
    <source>
        <dbReference type="SAM" id="Phobius"/>
    </source>
</evidence>
<feature type="transmembrane region" description="Helical" evidence="19">
    <location>
        <begin position="53"/>
        <end position="75"/>
    </location>
</feature>
<dbReference type="GO" id="GO:0046872">
    <property type="term" value="F:metal ion binding"/>
    <property type="evidence" value="ECO:0007669"/>
    <property type="project" value="UniProtKB-KW"/>
</dbReference>
<evidence type="ECO:0000256" key="14">
    <source>
        <dbReference type="ARBA" id="ARBA00023136"/>
    </source>
</evidence>
<dbReference type="STRING" id="7234.B4H8U1"/>
<feature type="transmembrane region" description="Helical" evidence="19">
    <location>
        <begin position="169"/>
        <end position="189"/>
    </location>
</feature>
<name>B4H8U1_DROPE</name>
<dbReference type="InterPro" id="IPR033895">
    <property type="entry name" value="GPT"/>
</dbReference>
<evidence type="ECO:0000256" key="11">
    <source>
        <dbReference type="ARBA" id="ARBA00022824"/>
    </source>
</evidence>
<keyword evidence="10" id="KW-0479">Metal-binding</keyword>
<dbReference type="PANTHER" id="PTHR10571">
    <property type="entry name" value="UDP-N-ACETYLGLUCOSAMINE--DOLICHYL-PHOSPHATE N-ACETYLGLUCOSAMINEPHOSPHOTRANSFERASE"/>
    <property type="match status" value="1"/>
</dbReference>
<dbReference type="GO" id="GO:0006488">
    <property type="term" value="P:dolichol-linked oligosaccharide biosynthetic process"/>
    <property type="evidence" value="ECO:0007669"/>
    <property type="project" value="InterPro"/>
</dbReference>
<comment type="function">
    <text evidence="17">UDP-N-acetylglucosamine--dolichyl-phosphate N-acetylglucosaminephosphotransferase that operates in the biosynthetic pathway of dolichol-linked oligosaccharides, the glycan precursors employed in protein asparagine (N)-glycosylation. The assembly of dolichol-linked oligosaccharides begins on the cytosolic side of the endoplasmic reticulum membrane and finishes in its lumen. The sequential addition of sugars to dolichol pyrophosphate produces dolichol-linked oligosaccharides containing fourteen sugars, including two GlcNAcs, nine mannoses and three glucoses. Once assembled, the oligosaccharide is transferred from the lipid to nascent proteins by oligosaccharyltransferases. Catalyzes the initial step of dolichol-linked oligosaccharide biosynthesis, transfering GlcNAc-1-P from cytosolic UDP-GlcNAc onto the carrier lipid dolichyl phosphate (P-dolichol), yielding GlcNAc-P-P-dolichol embedded in the cytoplasmic leaflet of the endoplasmic reticulum membrane.</text>
</comment>
<dbReference type="GO" id="GO:0003975">
    <property type="term" value="F:UDP-N-acetylglucosamine-dolichyl-phosphate N-acetylglucosaminephosphotransferase activity"/>
    <property type="evidence" value="ECO:0007669"/>
    <property type="project" value="UniProtKB-EC"/>
</dbReference>
<evidence type="ECO:0000256" key="12">
    <source>
        <dbReference type="ARBA" id="ARBA00022842"/>
    </source>
</evidence>
<evidence type="ECO:0000313" key="20">
    <source>
        <dbReference type="EMBL" id="EDW35150.1"/>
    </source>
</evidence>
<evidence type="ECO:0000256" key="4">
    <source>
        <dbReference type="ARBA" id="ARBA00009317"/>
    </source>
</evidence>
<keyword evidence="14 19" id="KW-0472">Membrane</keyword>
<feature type="transmembrane region" description="Helical" evidence="19">
    <location>
        <begin position="128"/>
        <end position="146"/>
    </location>
</feature>
<dbReference type="SMR" id="B4H8U1"/>
<comment type="similarity">
    <text evidence="4">Belongs to the glycosyltransferase 4 family.</text>
</comment>
<comment type="cofactor">
    <cofactor evidence="1">
        <name>Mg(2+)</name>
        <dbReference type="ChEBI" id="CHEBI:18420"/>
    </cofactor>
</comment>
<feature type="transmembrane region" description="Helical" evidence="19">
    <location>
        <begin position="97"/>
        <end position="116"/>
    </location>
</feature>
<evidence type="ECO:0000256" key="6">
    <source>
        <dbReference type="ARBA" id="ARBA00017659"/>
    </source>
</evidence>
<dbReference type="KEGG" id="dpe:6602240"/>